<feature type="region of interest" description="Disordered" evidence="1">
    <location>
        <begin position="1"/>
        <end position="64"/>
    </location>
</feature>
<dbReference type="STRING" id="29313.BHQ16_18660"/>
<dbReference type="InterPro" id="IPR021373">
    <property type="entry name" value="DUF2993"/>
</dbReference>
<evidence type="ECO:0000256" key="2">
    <source>
        <dbReference type="SAM" id="Phobius"/>
    </source>
</evidence>
<keyword evidence="4" id="KW-1185">Reference proteome</keyword>
<evidence type="ECO:0000256" key="1">
    <source>
        <dbReference type="SAM" id="MobiDB-lite"/>
    </source>
</evidence>
<dbReference type="RefSeq" id="WP_113962986.1">
    <property type="nucleotide sequence ID" value="NZ_UEGW01000001.1"/>
</dbReference>
<gene>
    <name evidence="3" type="ORF">MSP7336_00523</name>
</gene>
<dbReference type="Pfam" id="PF11209">
    <property type="entry name" value="LmeA"/>
    <property type="match status" value="1"/>
</dbReference>
<feature type="transmembrane region" description="Helical" evidence="2">
    <location>
        <begin position="75"/>
        <end position="94"/>
    </location>
</feature>
<organism evidence="3 4">
    <name type="scientific">Mycobacterium shimoidei</name>
    <dbReference type="NCBI Taxonomy" id="29313"/>
    <lineage>
        <taxon>Bacteria</taxon>
        <taxon>Bacillati</taxon>
        <taxon>Actinomycetota</taxon>
        <taxon>Actinomycetes</taxon>
        <taxon>Mycobacteriales</taxon>
        <taxon>Mycobacteriaceae</taxon>
        <taxon>Mycobacterium</taxon>
    </lineage>
</organism>
<reference evidence="3 4" key="1">
    <citation type="submission" date="2018-05" db="EMBL/GenBank/DDBJ databases">
        <authorList>
            <consortium name="IHU Genomes"/>
        </authorList>
    </citation>
    <scope>NUCLEOTIDE SEQUENCE [LARGE SCALE GENOMIC DNA]</scope>
    <source>
        <strain evidence="3 4">P7336</strain>
    </source>
</reference>
<name>A0A375YTX2_MYCSH</name>
<keyword evidence="2" id="KW-1133">Transmembrane helix</keyword>
<keyword evidence="2" id="KW-0472">Membrane</keyword>
<evidence type="ECO:0008006" key="5">
    <source>
        <dbReference type="Google" id="ProtNLM"/>
    </source>
</evidence>
<dbReference type="EMBL" id="UEGW01000001">
    <property type="protein sequence ID" value="SRX92298.1"/>
    <property type="molecule type" value="Genomic_DNA"/>
</dbReference>
<protein>
    <recommendedName>
        <fullName evidence="5">DUF2993 domain-containing protein</fullName>
    </recommendedName>
</protein>
<sequence>MTNPQEPDGDPSIWARPGPEADATHPATPFETPPTTPEQPAAPAWAPPPDVQEYPAAEPSEDTVKLKRRRSFGDPVSIVLVFVIVVALLIAGLIGTELYARHLADSKVTEATECVVRDNASVTFGVAPPFLWQHVTGHYTNISIETAGNQVKDAKLMKAELSISDVRLQSTEDSGGTIGALDARLTWPATGIKETIREMVPLLGNLVSDVTTNPADGTVELKGAFGLATAVVKPQVVNNGLSLQVVSLTGLGSMALPKESVQPALDDFTARLLKKYPLGVHADSVEVTDTGVVGYFSTRNATIPAHSQDPCFANL</sequence>
<proteinExistence type="predicted"/>
<dbReference type="AlphaFoldDB" id="A0A375YTX2"/>
<evidence type="ECO:0000313" key="3">
    <source>
        <dbReference type="EMBL" id="SRX92298.1"/>
    </source>
</evidence>
<evidence type="ECO:0000313" key="4">
    <source>
        <dbReference type="Proteomes" id="UP000252015"/>
    </source>
</evidence>
<accession>A0A375YTX2</accession>
<keyword evidence="2" id="KW-0812">Transmembrane</keyword>
<dbReference type="Proteomes" id="UP000252015">
    <property type="component" value="Unassembled WGS sequence"/>
</dbReference>